<dbReference type="PANTHER" id="PTHR47966:SF51">
    <property type="entry name" value="BETA-SITE APP-CLEAVING ENZYME, ISOFORM A-RELATED"/>
    <property type="match status" value="1"/>
</dbReference>
<dbReference type="InterPro" id="IPR021109">
    <property type="entry name" value="Peptidase_aspartic_dom_sf"/>
</dbReference>
<keyword evidence="2" id="KW-0732">Signal</keyword>
<keyword evidence="4" id="KW-1015">Disulfide bond</keyword>
<reference evidence="6 7" key="1">
    <citation type="journal article" date="2009" name="Nature">
        <title>Evolution of pathogenicity and sexual reproduction in eight Candida genomes.</title>
        <authorList>
            <person name="Butler G."/>
            <person name="Rasmussen M.D."/>
            <person name="Lin M.F."/>
            <person name="Santos M.A."/>
            <person name="Sakthikumar S."/>
            <person name="Munro C.A."/>
            <person name="Rheinbay E."/>
            <person name="Grabherr M."/>
            <person name="Forche A."/>
            <person name="Reedy J.L."/>
            <person name="Agrafioti I."/>
            <person name="Arnaud M.B."/>
            <person name="Bates S."/>
            <person name="Brown A.J."/>
            <person name="Brunke S."/>
            <person name="Costanzo M.C."/>
            <person name="Fitzpatrick D.A."/>
            <person name="de Groot P.W."/>
            <person name="Harris D."/>
            <person name="Hoyer L.L."/>
            <person name="Hube B."/>
            <person name="Klis F.M."/>
            <person name="Kodira C."/>
            <person name="Lennard N."/>
            <person name="Logue M.E."/>
            <person name="Martin R."/>
            <person name="Neiman A.M."/>
            <person name="Nikolaou E."/>
            <person name="Quail M.A."/>
            <person name="Quinn J."/>
            <person name="Santos M.C."/>
            <person name="Schmitzberger F.F."/>
            <person name="Sherlock G."/>
            <person name="Shah P."/>
            <person name="Silverstein K.A."/>
            <person name="Skrzypek M.S."/>
            <person name="Soll D."/>
            <person name="Staggs R."/>
            <person name="Stansfield I."/>
            <person name="Stumpf M.P."/>
            <person name="Sudbery P.E."/>
            <person name="Srikantha T."/>
            <person name="Zeng Q."/>
            <person name="Berman J."/>
            <person name="Berriman M."/>
            <person name="Heitman J."/>
            <person name="Gow N.A."/>
            <person name="Lorenz M.C."/>
            <person name="Birren B.W."/>
            <person name="Kellis M."/>
            <person name="Cuomo C.A."/>
        </authorList>
    </citation>
    <scope>NUCLEOTIDE SEQUENCE [LARGE SCALE GENOMIC DNA]</scope>
    <source>
        <strain evidence="7">ATCC MYA-3404 / T1</strain>
    </source>
</reference>
<dbReference type="InterPro" id="IPR001461">
    <property type="entry name" value="Aspartic_peptidase_A1"/>
</dbReference>
<dbReference type="Pfam" id="PF00026">
    <property type="entry name" value="Asp"/>
    <property type="match status" value="1"/>
</dbReference>
<evidence type="ECO:0000259" key="5">
    <source>
        <dbReference type="PROSITE" id="PS51767"/>
    </source>
</evidence>
<dbReference type="OrthoDB" id="771136at2759"/>
<keyword evidence="3" id="KW-0645">Protease</keyword>
<dbReference type="VEuPathDB" id="FungiDB:CTRG_01112"/>
<evidence type="ECO:0000313" key="6">
    <source>
        <dbReference type="EMBL" id="EER34252.1"/>
    </source>
</evidence>
<dbReference type="AlphaFoldDB" id="C5M5I2"/>
<evidence type="ECO:0000256" key="1">
    <source>
        <dbReference type="ARBA" id="ARBA00007447"/>
    </source>
</evidence>
<sequence length="431" mass="47924">MTPFRYMLLYYAVTVASILSSSGGAVKLDLSISGEHMYYIEDLSLGTPPQPITNIIVDSGSSDLMIVESIYNASVSSSFVDTNQSFFMRYGFDDPFPVFKIYENIESPEFKLSNLTMGYAHFSDIQSFSGVLGIGFTGQELFGTNYSNFPYLLKEQGLTKSVLFSFNGQDGNYPAIIFGGLSTNIIDGPLVKVPFVKEIGLSSQLDYWLIPAFTVNEVKLDDVVISNQNTLYQIDSGSNGFLPPEPVLDNLVSLLGNNYIESDDGYAYYDIKDIEEKELKFNVQGFEIGFALTDIIGETVEKDGNTYVALNLASYNIGYDSFDAVLPNLIFKYYYGIFDYENYQVYFGKYKEPAGQGNVIPIVDGDNLPYPTIDVPDQWNTYSVIYDAESETTVVLNDTETTTSTTVSTEINSLTSTQTSSTTFVNICYRV</sequence>
<dbReference type="EMBL" id="GG692396">
    <property type="protein sequence ID" value="EER34252.1"/>
    <property type="molecule type" value="Genomic_DNA"/>
</dbReference>
<feature type="domain" description="Peptidase A1" evidence="5">
    <location>
        <begin position="39"/>
        <end position="348"/>
    </location>
</feature>
<dbReference type="STRING" id="294747.C5M5I2"/>
<keyword evidence="3" id="KW-0064">Aspartyl protease</keyword>
<evidence type="ECO:0000256" key="2">
    <source>
        <dbReference type="ARBA" id="ARBA00022729"/>
    </source>
</evidence>
<dbReference type="GO" id="GO:0004190">
    <property type="term" value="F:aspartic-type endopeptidase activity"/>
    <property type="evidence" value="ECO:0007669"/>
    <property type="project" value="UniProtKB-KW"/>
</dbReference>
<dbReference type="GeneID" id="8301625"/>
<dbReference type="RefSeq" id="XP_002546807.1">
    <property type="nucleotide sequence ID" value="XM_002546761.1"/>
</dbReference>
<dbReference type="Gene3D" id="2.40.70.10">
    <property type="entry name" value="Acid Proteases"/>
    <property type="match status" value="2"/>
</dbReference>
<dbReference type="SUPFAM" id="SSF50630">
    <property type="entry name" value="Acid proteases"/>
    <property type="match status" value="1"/>
</dbReference>
<organism evidence="6 7">
    <name type="scientific">Candida tropicalis (strain ATCC MYA-3404 / T1)</name>
    <name type="common">Yeast</name>
    <dbReference type="NCBI Taxonomy" id="294747"/>
    <lineage>
        <taxon>Eukaryota</taxon>
        <taxon>Fungi</taxon>
        <taxon>Dikarya</taxon>
        <taxon>Ascomycota</taxon>
        <taxon>Saccharomycotina</taxon>
        <taxon>Pichiomycetes</taxon>
        <taxon>Debaryomycetaceae</taxon>
        <taxon>Candida/Lodderomyces clade</taxon>
        <taxon>Candida</taxon>
    </lineage>
</organism>
<accession>C5M5I2</accession>
<keyword evidence="3" id="KW-0378">Hydrolase</keyword>
<dbReference type="GO" id="GO:0051603">
    <property type="term" value="P:proteolysis involved in protein catabolic process"/>
    <property type="evidence" value="ECO:0007669"/>
    <property type="project" value="TreeGrafter"/>
</dbReference>
<dbReference type="eggNOG" id="KOG1339">
    <property type="taxonomic scope" value="Eukaryota"/>
</dbReference>
<dbReference type="PROSITE" id="PS00141">
    <property type="entry name" value="ASP_PROTEASE"/>
    <property type="match status" value="1"/>
</dbReference>
<dbReference type="InterPro" id="IPR033121">
    <property type="entry name" value="PEPTIDASE_A1"/>
</dbReference>
<dbReference type="KEGG" id="ctp:CTRG_01112"/>
<evidence type="ECO:0000256" key="4">
    <source>
        <dbReference type="ARBA" id="ARBA00023157"/>
    </source>
</evidence>
<evidence type="ECO:0000256" key="3">
    <source>
        <dbReference type="ARBA" id="ARBA00022750"/>
    </source>
</evidence>
<dbReference type="GO" id="GO:0000324">
    <property type="term" value="C:fungal-type vacuole"/>
    <property type="evidence" value="ECO:0007669"/>
    <property type="project" value="TreeGrafter"/>
</dbReference>
<dbReference type="Proteomes" id="UP000002037">
    <property type="component" value="Unassembled WGS sequence"/>
</dbReference>
<dbReference type="GO" id="GO:0005576">
    <property type="term" value="C:extracellular region"/>
    <property type="evidence" value="ECO:0007669"/>
    <property type="project" value="UniProtKB-ARBA"/>
</dbReference>
<keyword evidence="7" id="KW-1185">Reference proteome</keyword>
<comment type="similarity">
    <text evidence="1">Belongs to the peptidase A1 family.</text>
</comment>
<dbReference type="PROSITE" id="PS51767">
    <property type="entry name" value="PEPTIDASE_A1"/>
    <property type="match status" value="1"/>
</dbReference>
<dbReference type="InterPro" id="IPR001969">
    <property type="entry name" value="Aspartic_peptidase_AS"/>
</dbReference>
<gene>
    <name evidence="6" type="ORF">CTRG_01112</name>
</gene>
<dbReference type="HOGENOM" id="CLU_630035_0_0_1"/>
<protein>
    <recommendedName>
        <fullName evidence="5">Peptidase A1 domain-containing protein</fullName>
    </recommendedName>
</protein>
<dbReference type="PANTHER" id="PTHR47966">
    <property type="entry name" value="BETA-SITE APP-CLEAVING ENZYME, ISOFORM A-RELATED"/>
    <property type="match status" value="1"/>
</dbReference>
<proteinExistence type="inferred from homology"/>
<evidence type="ECO:0000313" key="7">
    <source>
        <dbReference type="Proteomes" id="UP000002037"/>
    </source>
</evidence>
<name>C5M5I2_CANTT</name>